<dbReference type="HOGENOM" id="CLU_242402_0_0_1"/>
<dbReference type="EMBL" id="GL379875">
    <property type="protein sequence ID" value="EGT59192.1"/>
    <property type="molecule type" value="Genomic_DNA"/>
</dbReference>
<feature type="compositionally biased region" description="Polar residues" evidence="1">
    <location>
        <begin position="170"/>
        <end position="179"/>
    </location>
</feature>
<feature type="region of interest" description="Disordered" evidence="1">
    <location>
        <begin position="465"/>
        <end position="634"/>
    </location>
</feature>
<feature type="compositionally biased region" description="Basic residues" evidence="1">
    <location>
        <begin position="1599"/>
        <end position="1608"/>
    </location>
</feature>
<evidence type="ECO:0000256" key="1">
    <source>
        <dbReference type="SAM" id="MobiDB-lite"/>
    </source>
</evidence>
<feature type="compositionally biased region" description="Basic and acidic residues" evidence="1">
    <location>
        <begin position="1643"/>
        <end position="1653"/>
    </location>
</feature>
<feature type="compositionally biased region" description="Basic residues" evidence="1">
    <location>
        <begin position="102"/>
        <end position="116"/>
    </location>
</feature>
<accession>G0NFF3</accession>
<feature type="compositionally biased region" description="Basic and acidic residues" evidence="1">
    <location>
        <begin position="117"/>
        <end position="139"/>
    </location>
</feature>
<feature type="region of interest" description="Disordered" evidence="1">
    <location>
        <begin position="1141"/>
        <end position="1174"/>
    </location>
</feature>
<feature type="compositionally biased region" description="Basic and acidic residues" evidence="1">
    <location>
        <begin position="914"/>
        <end position="926"/>
    </location>
</feature>
<feature type="compositionally biased region" description="Basic and acidic residues" evidence="1">
    <location>
        <begin position="887"/>
        <end position="900"/>
    </location>
</feature>
<feature type="region of interest" description="Disordered" evidence="1">
    <location>
        <begin position="1270"/>
        <end position="1653"/>
    </location>
</feature>
<evidence type="ECO:0000313" key="3">
    <source>
        <dbReference type="Proteomes" id="UP000008068"/>
    </source>
</evidence>
<dbReference type="OMA" id="ARDMEEM"/>
<feature type="region of interest" description="Disordered" evidence="1">
    <location>
        <begin position="75"/>
        <end position="414"/>
    </location>
</feature>
<feature type="compositionally biased region" description="Acidic residues" evidence="1">
    <location>
        <begin position="799"/>
        <end position="813"/>
    </location>
</feature>
<feature type="compositionally biased region" description="Gly residues" evidence="1">
    <location>
        <begin position="1364"/>
        <end position="1374"/>
    </location>
</feature>
<proteinExistence type="predicted"/>
<evidence type="ECO:0000313" key="2">
    <source>
        <dbReference type="EMBL" id="EGT59192.1"/>
    </source>
</evidence>
<sequence length="1653" mass="184784">MSPHPLFLIPFLMHWPSARRPKRSYLLVFSLFLPNMCHANIVKKEEPAFAREDDLVLAEDDFDEETPELPRIAARQRKPKVTKRRRFKKKGRARKATVGQKTVKRRKKGTRKRTGKAKGEKVPRVFREKQPTLHIRQNDDVIVMDEEPAPKPAPKKSRPAQARDILGSILTGQAKQLGTSAELGPSNAAERGREAARKRAEEEAASKKAAAERDAARREEAAKRDAEARKDAAARREEAKRKAAMNRQSSSRAMDDYGQGPSGSRGQGPSGSRGQGPSGSSRHPSQEQARGGPRGMDGPGHHPRSNQYPPGGPHGQDGYGHHSYQSDHGGSQFGNEHPAPSFQPPYQMGAHGSDVHPHPSFQHPHHHYPGSQLMDGYPPQQTGPLASDVQPHPPYPQQHHGYAQPQGPNGGYKDASCWQGVPMFTRRGPKGPVYGVHFDSNGRPISPEEYLLQQQEHFNRQAGILPKEEELVLPPPPPPPPLPPPLSPPQPPPQLLKEPKIEEVAENGGEKIEEGGEKIEEGGEKIEEGGEKIEEGGEKIEEGGEEKEGDASESPKKKGRKGPKTPPGSPKNPPQTEEASPRDSNSMGNEVLSSSCGPDAEERARDMEEMEQELRVFDDESERLKREERERLEKEERIRRLNEPNKEREPPQRWWGVSRYAEYIEALFTPELNEAINEPSKRRVLATLAYGAQNHRFDDKQCKAHLLEALRFYCLGYDENGMKKYPLTNDHVPETHQMRWANGFVFRVEGDDEEEQRCLKEKAEKEREPSLQKENWEDEVYEIKPVFGWDTERELITTDSEEESEEEEEEEEETPIRKKRKIVIIDDDSDDDYYYKNDNSVVIKEEIVTEEAPTEMEAKKEDVSKVPIQVEPFKVIENTASVPSFEEPPKEAKAEKREEPELVESIPVSSIVEDPPKEARAEKRKQPEFVESIPILNVVEGLPKKTKAEVKKKPDLMESAPLQTVVEDLPKEDRAEKREKSDLVESSKKRKMEPSPNKPATIEPAAALVETPSVVENLSKEARTEERKKPNLVESTLIPVVEDLSNKARAENVKTPDLGESAPIAPTVVEDLPKKARVEKESIPKPIIVEDSTKKARAEKIKTPDLGESAPIRTIVEDLPKKARVEKESIPKPIVVEDSLKKARAEKRKNPDLVESSKKRKIEPSSNKPATLEPSVALKKNEIMIPDAFRKLATISPNSLLSSVVQVADSTLAKSQSSKKRKIDPSPKKPATPESSAALKKNEILISAEVRKLANNSPNSLLSSVVQVADNSPLSNSQSSSSPPIPDRSSMESNDGERPDPKRRKSNDKPSKSAPHRSARVRAPSPSPRRAPSPSPRRSSSQRHATPPHRSSSVQCSVFLAFGQNGGPNRGGQGAYEARKAEIAMHLERKRVEEEAKQMERGRSRGGRGGGHIGHVRRSGNGVFYNPGNGRSRSRSRRRSPRRCKSMAPDRERVSSPPVERRARSPPLARRQHSPPNRQAPPPVQRRVRALPQQPRGHVAPAPRRSATPPPQRRHHAAPPQHRHHSPSVGRRPASPPNQGKHHAPEAQRRHHSPPIERREASPPVERRPPPPPVQARQPSPGKHIAPAERPAPREHGRPHGSGSRRTRSPSGSPARIGRFQDHRLPIRKLPLSARIVWPNNNRPDRIRNVDRP</sequence>
<feature type="compositionally biased region" description="Pro residues" evidence="1">
    <location>
        <begin position="473"/>
        <end position="494"/>
    </location>
</feature>
<feature type="compositionally biased region" description="Pro residues" evidence="1">
    <location>
        <begin position="564"/>
        <end position="573"/>
    </location>
</feature>
<feature type="compositionally biased region" description="Basic and acidic residues" evidence="1">
    <location>
        <begin position="190"/>
        <end position="241"/>
    </location>
</feature>
<feature type="compositionally biased region" description="Basic residues" evidence="1">
    <location>
        <begin position="75"/>
        <end position="95"/>
    </location>
</feature>
<feature type="compositionally biased region" description="Pro residues" evidence="1">
    <location>
        <begin position="1325"/>
        <end position="1335"/>
    </location>
</feature>
<feature type="compositionally biased region" description="Low complexity" evidence="1">
    <location>
        <begin position="1490"/>
        <end position="1507"/>
    </location>
</feature>
<protein>
    <submittedName>
        <fullName evidence="2">Uncharacterized protein</fullName>
    </submittedName>
</protein>
<gene>
    <name evidence="2" type="ORF">CAEBREN_03840</name>
</gene>
<feature type="compositionally biased region" description="Basic and acidic residues" evidence="1">
    <location>
        <begin position="1141"/>
        <end position="1157"/>
    </location>
</feature>
<keyword evidence="3" id="KW-1185">Reference proteome</keyword>
<feature type="region of interest" description="Disordered" evidence="1">
    <location>
        <begin position="944"/>
        <end position="1008"/>
    </location>
</feature>
<feature type="compositionally biased region" description="Basic residues" evidence="1">
    <location>
        <begin position="1512"/>
        <end position="1526"/>
    </location>
</feature>
<reference evidence="3" key="1">
    <citation type="submission" date="2011-07" db="EMBL/GenBank/DDBJ databases">
        <authorList>
            <consortium name="Caenorhabditis brenneri Sequencing and Analysis Consortium"/>
            <person name="Wilson R.K."/>
        </authorList>
    </citation>
    <scope>NUCLEOTIDE SEQUENCE [LARGE SCALE GENOMIC DNA]</scope>
    <source>
        <strain evidence="3">PB2801</strain>
    </source>
</reference>
<feature type="compositionally biased region" description="Basic and acidic residues" evidence="1">
    <location>
        <begin position="1543"/>
        <end position="1569"/>
    </location>
</feature>
<feature type="region of interest" description="Disordered" evidence="1">
    <location>
        <begin position="1210"/>
        <end position="1240"/>
    </location>
</feature>
<feature type="compositionally biased region" description="Basic and acidic residues" evidence="1">
    <location>
        <begin position="497"/>
        <end position="542"/>
    </location>
</feature>
<feature type="compositionally biased region" description="Basic and acidic residues" evidence="1">
    <location>
        <begin position="944"/>
        <end position="956"/>
    </location>
</feature>
<feature type="compositionally biased region" description="Low complexity" evidence="1">
    <location>
        <begin position="397"/>
        <end position="407"/>
    </location>
</feature>
<dbReference type="Proteomes" id="UP000008068">
    <property type="component" value="Unassembled WGS sequence"/>
</dbReference>
<feature type="region of interest" description="Disordered" evidence="1">
    <location>
        <begin position="879"/>
        <end position="926"/>
    </location>
</feature>
<feature type="compositionally biased region" description="Basic and acidic residues" evidence="1">
    <location>
        <begin position="1448"/>
        <end position="1463"/>
    </location>
</feature>
<organism evidence="3">
    <name type="scientific">Caenorhabditis brenneri</name>
    <name type="common">Nematode worm</name>
    <dbReference type="NCBI Taxonomy" id="135651"/>
    <lineage>
        <taxon>Eukaryota</taxon>
        <taxon>Metazoa</taxon>
        <taxon>Ecdysozoa</taxon>
        <taxon>Nematoda</taxon>
        <taxon>Chromadorea</taxon>
        <taxon>Rhabditida</taxon>
        <taxon>Rhabditina</taxon>
        <taxon>Rhabditomorpha</taxon>
        <taxon>Rhabditoidea</taxon>
        <taxon>Rhabditidae</taxon>
        <taxon>Peloderinae</taxon>
        <taxon>Caenorhabditis</taxon>
    </lineage>
</organism>
<feature type="compositionally biased region" description="Basic and acidic residues" evidence="1">
    <location>
        <begin position="968"/>
        <end position="987"/>
    </location>
</feature>
<feature type="compositionally biased region" description="Basic and acidic residues" evidence="1">
    <location>
        <begin position="1377"/>
        <end position="1403"/>
    </location>
</feature>
<feature type="region of interest" description="Disordered" evidence="1">
    <location>
        <begin position="797"/>
        <end position="816"/>
    </location>
</feature>
<feature type="compositionally biased region" description="Basic and acidic residues" evidence="1">
    <location>
        <begin position="600"/>
        <end position="634"/>
    </location>
</feature>
<dbReference type="InParanoid" id="G0NFF3"/>
<feature type="compositionally biased region" description="Gly residues" evidence="1">
    <location>
        <begin position="260"/>
        <end position="277"/>
    </location>
</feature>
<feature type="compositionally biased region" description="Basic residues" evidence="1">
    <location>
        <begin position="1432"/>
        <end position="1445"/>
    </location>
</feature>
<dbReference type="eggNOG" id="ENOG502TIP8">
    <property type="taxonomic scope" value="Eukaryota"/>
</dbReference>
<name>G0NFF3_CAEBE</name>
<feature type="compositionally biased region" description="Polar residues" evidence="1">
    <location>
        <begin position="575"/>
        <end position="596"/>
    </location>
</feature>
<feature type="compositionally biased region" description="Low complexity" evidence="1">
    <location>
        <begin position="1272"/>
        <end position="1282"/>
    </location>
</feature>